<evidence type="ECO:0000313" key="8">
    <source>
        <dbReference type="EMBL" id="MBB6734362.1"/>
    </source>
</evidence>
<feature type="transmembrane region" description="Helical" evidence="6">
    <location>
        <begin position="615"/>
        <end position="632"/>
    </location>
</feature>
<dbReference type="InterPro" id="IPR003838">
    <property type="entry name" value="ABC3_permease_C"/>
</dbReference>
<feature type="transmembrane region" description="Helical" evidence="6">
    <location>
        <begin position="581"/>
        <end position="603"/>
    </location>
</feature>
<name>A0A7X0VYD2_9BACL</name>
<dbReference type="Pfam" id="PF02687">
    <property type="entry name" value="FtsX"/>
    <property type="match status" value="2"/>
</dbReference>
<keyword evidence="2 6" id="KW-1003">Cell membrane</keyword>
<feature type="transmembrane region" description="Helical" evidence="6">
    <location>
        <begin position="147"/>
        <end position="167"/>
    </location>
</feature>
<dbReference type="InterPro" id="IPR027022">
    <property type="entry name" value="ABC_permease_BceB-typ"/>
</dbReference>
<keyword evidence="4 6" id="KW-1133">Transmembrane helix</keyword>
<dbReference type="GO" id="GO:0055085">
    <property type="term" value="P:transmembrane transport"/>
    <property type="evidence" value="ECO:0007669"/>
    <property type="project" value="UniProtKB-UniRule"/>
</dbReference>
<sequence>MTLFQVARKNMAGNAKSYLLYFTSMLISVVIYYTFVSLQYSDDIQKGMESSQNLQTVFLAASVVLVLFSAVFIWYSNSFFLKRRKREVGLYSLLGMRKKTIGRLLFYENMTIGAVVLAGGILLGMVLSKLFAMILVRLLGIETAIGFGLSGPAIINTLIVFAVILLATSVHGYRLIYQFQLIELFQAEKAGEPATRPRIWQALAAIALLAFGYALALQPIDTTEQFARNMGLALAGIIVGTYLLFRSTIAAALVLYRKNKKRYYRGMNLIGASNLSFRNRGNVRTFTLIALLSGLALGAFGLTYTQYYYTERSAETNTPFSYEFVSRGEPFDSQARQLIEADREHPVLAQLTVPVVEWKSERTNALELPIQYFSYAKPGTSISFLSASSYNRMSQALGREETVQLNGDEAASVRPMLDNQTADQYDGLSLKVQLEGGERTLPFVDFLKGRVLSWHFPDFYIVVSDSLFGEMTKALAPTTYELFRVENPESAKATSEKLLGMAADENRFHAFYTEYRNSLEESGLFLFIVGFLGLVFLAATGSVIYFKQLTEAQADRGRYETLRKIGVSRQEIRSSIAGQTLLAFALPLALGVAHGYVMIRIFTASLVGMNVTPPILISMGAYLVVYFVYYLISVRSNNRIVNPA</sequence>
<evidence type="ECO:0000256" key="3">
    <source>
        <dbReference type="ARBA" id="ARBA00022692"/>
    </source>
</evidence>
<keyword evidence="6" id="KW-0813">Transport</keyword>
<keyword evidence="9" id="KW-1185">Reference proteome</keyword>
<dbReference type="PANTHER" id="PTHR46795">
    <property type="entry name" value="ABC TRANSPORTER PERMEASE-RELATED-RELATED"/>
    <property type="match status" value="1"/>
</dbReference>
<comment type="caution">
    <text evidence="8">The sequence shown here is derived from an EMBL/GenBank/DDBJ whole genome shotgun (WGS) entry which is preliminary data.</text>
</comment>
<feature type="transmembrane region" description="Helical" evidence="6">
    <location>
        <begin position="56"/>
        <end position="76"/>
    </location>
</feature>
<feature type="transmembrane region" description="Helical" evidence="6">
    <location>
        <begin position="286"/>
        <end position="309"/>
    </location>
</feature>
<feature type="transmembrane region" description="Helical" evidence="6">
    <location>
        <begin position="199"/>
        <end position="220"/>
    </location>
</feature>
<accession>A0A7X0VYD2</accession>
<feature type="domain" description="ABC3 transporter permease C-terminal" evidence="7">
    <location>
        <begin position="531"/>
        <end position="633"/>
    </location>
</feature>
<evidence type="ECO:0000256" key="1">
    <source>
        <dbReference type="ARBA" id="ARBA00004651"/>
    </source>
</evidence>
<comment type="subcellular location">
    <subcellularLocation>
        <location evidence="1 6">Cell membrane</location>
        <topology evidence="1 6">Multi-pass membrane protein</topology>
    </subcellularLocation>
</comment>
<feature type="transmembrane region" description="Helical" evidence="6">
    <location>
        <begin position="232"/>
        <end position="256"/>
    </location>
</feature>
<protein>
    <submittedName>
        <fullName evidence="8">ABC transporter permease</fullName>
    </submittedName>
</protein>
<feature type="domain" description="ABC3 transporter permease C-terminal" evidence="7">
    <location>
        <begin position="60"/>
        <end position="169"/>
    </location>
</feature>
<proteinExistence type="inferred from homology"/>
<dbReference type="PIRSF" id="PIRSF018968">
    <property type="entry name" value="ABC_permease_BceB"/>
    <property type="match status" value="1"/>
</dbReference>
<feature type="transmembrane region" description="Helical" evidence="6">
    <location>
        <begin position="104"/>
        <end position="127"/>
    </location>
</feature>
<dbReference type="RefSeq" id="WP_185132027.1">
    <property type="nucleotide sequence ID" value="NZ_JACJVO010000033.1"/>
</dbReference>
<dbReference type="EMBL" id="JACJVO010000033">
    <property type="protein sequence ID" value="MBB6734362.1"/>
    <property type="molecule type" value="Genomic_DNA"/>
</dbReference>
<dbReference type="InterPro" id="IPR052536">
    <property type="entry name" value="ABC-4_Integral_Memb_Prot"/>
</dbReference>
<dbReference type="GO" id="GO:0005886">
    <property type="term" value="C:plasma membrane"/>
    <property type="evidence" value="ECO:0007669"/>
    <property type="project" value="UniProtKB-SubCell"/>
</dbReference>
<feature type="transmembrane region" description="Helical" evidence="6">
    <location>
        <begin position="18"/>
        <end position="36"/>
    </location>
</feature>
<keyword evidence="3 6" id="KW-0812">Transmembrane</keyword>
<evidence type="ECO:0000256" key="6">
    <source>
        <dbReference type="PIRNR" id="PIRNR018968"/>
    </source>
</evidence>
<dbReference type="AlphaFoldDB" id="A0A7X0VYD2"/>
<evidence type="ECO:0000256" key="4">
    <source>
        <dbReference type="ARBA" id="ARBA00022989"/>
    </source>
</evidence>
<keyword evidence="5 6" id="KW-0472">Membrane</keyword>
<dbReference type="Proteomes" id="UP000564644">
    <property type="component" value="Unassembled WGS sequence"/>
</dbReference>
<comment type="similarity">
    <text evidence="6">Belongs to the ABC-4 integral membrane protein family.</text>
</comment>
<reference evidence="8 9" key="1">
    <citation type="submission" date="2020-08" db="EMBL/GenBank/DDBJ databases">
        <title>Cohnella phylogeny.</title>
        <authorList>
            <person name="Dunlap C."/>
        </authorList>
    </citation>
    <scope>NUCLEOTIDE SEQUENCE [LARGE SCALE GENOMIC DNA]</scope>
    <source>
        <strain evidence="8 9">CBP 2801</strain>
    </source>
</reference>
<evidence type="ECO:0000256" key="2">
    <source>
        <dbReference type="ARBA" id="ARBA00022475"/>
    </source>
</evidence>
<dbReference type="PANTHER" id="PTHR46795:SF3">
    <property type="entry name" value="ABC TRANSPORTER PERMEASE"/>
    <property type="match status" value="1"/>
</dbReference>
<organism evidence="8 9">
    <name type="scientific">Cohnella zeiphila</name>
    <dbReference type="NCBI Taxonomy" id="2761120"/>
    <lineage>
        <taxon>Bacteria</taxon>
        <taxon>Bacillati</taxon>
        <taxon>Bacillota</taxon>
        <taxon>Bacilli</taxon>
        <taxon>Bacillales</taxon>
        <taxon>Paenibacillaceae</taxon>
        <taxon>Cohnella</taxon>
    </lineage>
</organism>
<feature type="transmembrane region" description="Helical" evidence="6">
    <location>
        <begin position="524"/>
        <end position="546"/>
    </location>
</feature>
<evidence type="ECO:0000313" key="9">
    <source>
        <dbReference type="Proteomes" id="UP000564644"/>
    </source>
</evidence>
<evidence type="ECO:0000256" key="5">
    <source>
        <dbReference type="ARBA" id="ARBA00023136"/>
    </source>
</evidence>
<gene>
    <name evidence="8" type="ORF">H7C18_25895</name>
</gene>
<evidence type="ECO:0000259" key="7">
    <source>
        <dbReference type="Pfam" id="PF02687"/>
    </source>
</evidence>